<comment type="caution">
    <text evidence="3">The sequence shown here is derived from an EMBL/GenBank/DDBJ whole genome shotgun (WGS) entry which is preliminary data.</text>
</comment>
<dbReference type="Proteomes" id="UP000051957">
    <property type="component" value="Unassembled WGS sequence"/>
</dbReference>
<dbReference type="PATRIC" id="fig|1423784.4.peg.1013"/>
<evidence type="ECO:0000256" key="1">
    <source>
        <dbReference type="SAM" id="MobiDB-lite"/>
    </source>
</evidence>
<name>A0A0R1YXC9_9LACO</name>
<evidence type="ECO:0000256" key="2">
    <source>
        <dbReference type="SAM" id="SignalP"/>
    </source>
</evidence>
<evidence type="ECO:0008006" key="5">
    <source>
        <dbReference type="Google" id="ProtNLM"/>
    </source>
</evidence>
<feature type="chain" id="PRO_5039179593" description="Lipoprotein" evidence="2">
    <location>
        <begin position="27"/>
        <end position="188"/>
    </location>
</feature>
<organism evidence="3 4">
    <name type="scientific">Lentilactobacillus parabuchneri DSM 5707 = NBRC 107865</name>
    <dbReference type="NCBI Taxonomy" id="1423784"/>
    <lineage>
        <taxon>Bacteria</taxon>
        <taxon>Bacillati</taxon>
        <taxon>Bacillota</taxon>
        <taxon>Bacilli</taxon>
        <taxon>Lactobacillales</taxon>
        <taxon>Lactobacillaceae</taxon>
        <taxon>Lentilactobacillus</taxon>
    </lineage>
</organism>
<proteinExistence type="predicted"/>
<dbReference type="PROSITE" id="PS51257">
    <property type="entry name" value="PROKAR_LIPOPROTEIN"/>
    <property type="match status" value="1"/>
</dbReference>
<keyword evidence="2" id="KW-0732">Signal</keyword>
<accession>A0A0R1YXC9</accession>
<dbReference type="AlphaFoldDB" id="A0A0R1YXC9"/>
<gene>
    <name evidence="3" type="ORF">FC51_GL001004</name>
</gene>
<dbReference type="EMBL" id="AZGK01000002">
    <property type="protein sequence ID" value="KRM47304.1"/>
    <property type="molecule type" value="Genomic_DNA"/>
</dbReference>
<evidence type="ECO:0000313" key="3">
    <source>
        <dbReference type="EMBL" id="KRM47304.1"/>
    </source>
</evidence>
<feature type="signal peptide" evidence="2">
    <location>
        <begin position="1"/>
        <end position="26"/>
    </location>
</feature>
<reference evidence="3 4" key="1">
    <citation type="journal article" date="2015" name="Genome Announc.">
        <title>Expanding the biotechnology potential of lactobacilli through comparative genomics of 213 strains and associated genera.</title>
        <authorList>
            <person name="Sun Z."/>
            <person name="Harris H.M."/>
            <person name="McCann A."/>
            <person name="Guo C."/>
            <person name="Argimon S."/>
            <person name="Zhang W."/>
            <person name="Yang X."/>
            <person name="Jeffery I.B."/>
            <person name="Cooney J.C."/>
            <person name="Kagawa T.F."/>
            <person name="Liu W."/>
            <person name="Song Y."/>
            <person name="Salvetti E."/>
            <person name="Wrobel A."/>
            <person name="Rasinkangas P."/>
            <person name="Parkhill J."/>
            <person name="Rea M.C."/>
            <person name="O'Sullivan O."/>
            <person name="Ritari J."/>
            <person name="Douillard F.P."/>
            <person name="Paul Ross R."/>
            <person name="Yang R."/>
            <person name="Briner A.E."/>
            <person name="Felis G.E."/>
            <person name="de Vos W.M."/>
            <person name="Barrangou R."/>
            <person name="Klaenhammer T.R."/>
            <person name="Caufield P.W."/>
            <person name="Cui Y."/>
            <person name="Zhang H."/>
            <person name="O'Toole P.W."/>
        </authorList>
    </citation>
    <scope>NUCLEOTIDE SEQUENCE [LARGE SCALE GENOMIC DNA]</scope>
    <source>
        <strain evidence="3 4">DSM 5707</strain>
    </source>
</reference>
<protein>
    <recommendedName>
        <fullName evidence="5">Lipoprotein</fullName>
    </recommendedName>
</protein>
<sequence>MIMDMKKSKSLAAILVVVASFALVLAGCSSSSNKGTSKNDSSKASMQNAVQHKSAKEVLTSNKNLWYMNGSINYKSKSGIDAYRFNRKNHTVTIYSVNKMYKTYDQAKKANDLDKQGTLKYAFKNNSDNNPVIYMKGKLSDIPMHQTVSVKDTVSGKNHDANLSVTGYKVVRNLDDDPATQVWVTPKN</sequence>
<evidence type="ECO:0000313" key="4">
    <source>
        <dbReference type="Proteomes" id="UP000051957"/>
    </source>
</evidence>
<feature type="region of interest" description="Disordered" evidence="1">
    <location>
        <begin position="30"/>
        <end position="50"/>
    </location>
</feature>